<comment type="caution">
    <text evidence="8">The sequence shown here is derived from an EMBL/GenBank/DDBJ whole genome shotgun (WGS) entry which is preliminary data.</text>
</comment>
<dbReference type="GO" id="GO:0015174">
    <property type="term" value="F:basic amino acid transmembrane transporter activity"/>
    <property type="evidence" value="ECO:0007669"/>
    <property type="project" value="TreeGrafter"/>
</dbReference>
<proteinExistence type="inferred from homology"/>
<name>A0A1A0HC28_9ASCO</name>
<keyword evidence="3 7" id="KW-1133">Transmembrane helix</keyword>
<dbReference type="FunFam" id="1.20.1280.290:FF:000009">
    <property type="entry name" value="PQ loop repeat family protein"/>
    <property type="match status" value="1"/>
</dbReference>
<evidence type="ECO:0008006" key="10">
    <source>
        <dbReference type="Google" id="ProtNLM"/>
    </source>
</evidence>
<dbReference type="GeneID" id="30030450"/>
<dbReference type="InterPro" id="IPR006603">
    <property type="entry name" value="PQ-loop_rpt"/>
</dbReference>
<dbReference type="Pfam" id="PF04193">
    <property type="entry name" value="PQ-loop"/>
    <property type="match status" value="2"/>
</dbReference>
<dbReference type="Proteomes" id="UP000092555">
    <property type="component" value="Unassembled WGS sequence"/>
</dbReference>
<comment type="subcellular location">
    <subcellularLocation>
        <location evidence="1">Membrane</location>
        <topology evidence="1">Multi-pass membrane protein</topology>
    </subcellularLocation>
</comment>
<dbReference type="EMBL" id="LXTC01000003">
    <property type="protein sequence ID" value="OBA21432.1"/>
    <property type="molecule type" value="Genomic_DNA"/>
</dbReference>
<gene>
    <name evidence="8" type="ORF">METBIDRAFT_41974</name>
</gene>
<feature type="transmembrane region" description="Helical" evidence="7">
    <location>
        <begin position="246"/>
        <end position="269"/>
    </location>
</feature>
<evidence type="ECO:0000256" key="7">
    <source>
        <dbReference type="SAM" id="Phobius"/>
    </source>
</evidence>
<dbReference type="SMART" id="SM00679">
    <property type="entry name" value="CTNS"/>
    <property type="match status" value="2"/>
</dbReference>
<dbReference type="GO" id="GO:0000329">
    <property type="term" value="C:fungal-type vacuole membrane"/>
    <property type="evidence" value="ECO:0007669"/>
    <property type="project" value="TreeGrafter"/>
</dbReference>
<dbReference type="RefSeq" id="XP_018711942.1">
    <property type="nucleotide sequence ID" value="XM_018857474.1"/>
</dbReference>
<evidence type="ECO:0000256" key="3">
    <source>
        <dbReference type="ARBA" id="ARBA00022989"/>
    </source>
</evidence>
<dbReference type="AlphaFoldDB" id="A0A1A0HC28"/>
<organism evidence="8 9">
    <name type="scientific">Metschnikowia bicuspidata var. bicuspidata NRRL YB-4993</name>
    <dbReference type="NCBI Taxonomy" id="869754"/>
    <lineage>
        <taxon>Eukaryota</taxon>
        <taxon>Fungi</taxon>
        <taxon>Dikarya</taxon>
        <taxon>Ascomycota</taxon>
        <taxon>Saccharomycotina</taxon>
        <taxon>Pichiomycetes</taxon>
        <taxon>Metschnikowiaceae</taxon>
        <taxon>Metschnikowia</taxon>
    </lineage>
</organism>
<evidence type="ECO:0000256" key="4">
    <source>
        <dbReference type="ARBA" id="ARBA00023136"/>
    </source>
</evidence>
<comment type="catalytic activity">
    <reaction evidence="6">
        <text>L-histidine(out) + L-arginine(in) = L-histidine(in) + L-arginine(out)</text>
        <dbReference type="Rhea" id="RHEA:71063"/>
        <dbReference type="ChEBI" id="CHEBI:32682"/>
        <dbReference type="ChEBI" id="CHEBI:57595"/>
    </reaction>
</comment>
<dbReference type="PANTHER" id="PTHR16201:SF34">
    <property type="entry name" value="LYSOSOMAL AMINO ACID TRANSPORTER 1"/>
    <property type="match status" value="1"/>
</dbReference>
<accession>A0A1A0HC28</accession>
<feature type="transmembrane region" description="Helical" evidence="7">
    <location>
        <begin position="289"/>
        <end position="312"/>
    </location>
</feature>
<evidence type="ECO:0000313" key="9">
    <source>
        <dbReference type="Proteomes" id="UP000092555"/>
    </source>
</evidence>
<evidence type="ECO:0000313" key="8">
    <source>
        <dbReference type="EMBL" id="OBA21432.1"/>
    </source>
</evidence>
<keyword evidence="2 7" id="KW-0812">Transmembrane</keyword>
<keyword evidence="9" id="KW-1185">Reference proteome</keyword>
<evidence type="ECO:0000256" key="2">
    <source>
        <dbReference type="ARBA" id="ARBA00022692"/>
    </source>
</evidence>
<dbReference type="PANTHER" id="PTHR16201">
    <property type="entry name" value="SEVEN TRANSMEMBRANE PROTEIN 1-RELATED"/>
    <property type="match status" value="1"/>
</dbReference>
<evidence type="ECO:0000256" key="1">
    <source>
        <dbReference type="ARBA" id="ARBA00004141"/>
    </source>
</evidence>
<dbReference type="Gene3D" id="1.20.1280.290">
    <property type="match status" value="2"/>
</dbReference>
<keyword evidence="4 7" id="KW-0472">Membrane</keyword>
<evidence type="ECO:0000256" key="6">
    <source>
        <dbReference type="ARBA" id="ARBA00050768"/>
    </source>
</evidence>
<evidence type="ECO:0000256" key="5">
    <source>
        <dbReference type="ARBA" id="ARBA00038039"/>
    </source>
</evidence>
<feature type="transmembrane region" description="Helical" evidence="7">
    <location>
        <begin position="91"/>
        <end position="112"/>
    </location>
</feature>
<dbReference type="OrthoDB" id="8048523at2759"/>
<reference evidence="8 9" key="1">
    <citation type="submission" date="2016-05" db="EMBL/GenBank/DDBJ databases">
        <title>Comparative genomics of biotechnologically important yeasts.</title>
        <authorList>
            <consortium name="DOE Joint Genome Institute"/>
            <person name="Riley R."/>
            <person name="Haridas S."/>
            <person name="Wolfe K.H."/>
            <person name="Lopes M.R."/>
            <person name="Hittinger C.T."/>
            <person name="Goker M."/>
            <person name="Salamov A."/>
            <person name="Wisecaver J."/>
            <person name="Long T.M."/>
            <person name="Aerts A.L."/>
            <person name="Barry K."/>
            <person name="Choi C."/>
            <person name="Clum A."/>
            <person name="Coughlan A.Y."/>
            <person name="Deshpande S."/>
            <person name="Douglass A.P."/>
            <person name="Hanson S.J."/>
            <person name="Klenk H.-P."/>
            <person name="LaButti K."/>
            <person name="Lapidus A."/>
            <person name="Lindquist E."/>
            <person name="Lipzen A."/>
            <person name="Meier-kolthoff J.P."/>
            <person name="Ohm R.A."/>
            <person name="Otillar R.P."/>
            <person name="Pangilinan J."/>
            <person name="Peng Y."/>
            <person name="Rokas A."/>
            <person name="Rosa C.A."/>
            <person name="Scheuner C."/>
            <person name="Sibirny A.A."/>
            <person name="Slot J.C."/>
            <person name="Stielow J.B."/>
            <person name="Sun H."/>
            <person name="Kurtzman C.P."/>
            <person name="Blackwell M."/>
            <person name="Grigoriev I.V."/>
            <person name="Jeffries T.W."/>
        </authorList>
    </citation>
    <scope>NUCLEOTIDE SEQUENCE [LARGE SCALE GENOMIC DNA]</scope>
    <source>
        <strain evidence="8 9">NRRL YB-4993</strain>
    </source>
</reference>
<feature type="transmembrane region" description="Helical" evidence="7">
    <location>
        <begin position="206"/>
        <end position="225"/>
    </location>
</feature>
<dbReference type="GO" id="GO:0034488">
    <property type="term" value="P:basic amino acid transmembrane export from vacuole"/>
    <property type="evidence" value="ECO:0007669"/>
    <property type="project" value="TreeGrafter"/>
</dbReference>
<protein>
    <recommendedName>
        <fullName evidence="10">PQ-loop-domain-containing protein</fullName>
    </recommendedName>
</protein>
<dbReference type="InterPro" id="IPR051415">
    <property type="entry name" value="LAAT-1"/>
</dbReference>
<sequence length="512" mass="56029">MGPLALLTAAVSNATHLLPDELHVVLAVSRASGILSLVVWLFAQLPQVLENYANQSVAGISPAFLACWISGDATNLAGCILTRALPFQTCLALYYCFIDVILGLQFWYYTAVYPRQPVHHNMLQSPNMMRPVRLGTHRSRSSRSPRRPRRPRRSFLDLVLSASAISSTFGKASAQPIDAPDDQRRFQDALVLVCNAVWACVSNLHYSSALVGTCSGWLSTCLYVSSRMPQLGKNFRSKSTAGVSPLLFVFAMTGNILYTVSIASDLYLLARYDQYLGTADFHAVLRAQIPFLVGSTGTVVFDAAILFQFWLYKKSAPSPAPGPLSPRGLHVLEALPKEAHAETQLHFTKPDWYTNNFQVPAYETGSSFDEHQREPRGLARSDERTHLIHDPYIGSPPRHYVVSSSQLSVGPQQPQPRRGLSETFSALAKSVSNSPIVRTPSVASPGIFGAHASPPGTALLPSLVGTYSSISKKMAHDSKVPFLPIDFLHDGFLHGSASLADDLRYTSTLARY</sequence>
<comment type="similarity">
    <text evidence="5">Belongs to the laat-1 family.</text>
</comment>